<proteinExistence type="predicted"/>
<dbReference type="Gene3D" id="3.40.50.1820">
    <property type="entry name" value="alpha/beta hydrolase"/>
    <property type="match status" value="1"/>
</dbReference>
<dbReference type="InterPro" id="IPR050466">
    <property type="entry name" value="Carboxylest/Gibb_receptor"/>
</dbReference>
<dbReference type="Pfam" id="PF07859">
    <property type="entry name" value="Abhydrolase_3"/>
    <property type="match status" value="1"/>
</dbReference>
<dbReference type="PANTHER" id="PTHR23024:SF24">
    <property type="entry name" value="ALPHA_BETA HYDROLASE FOLD-3 DOMAIN-CONTAINING PROTEIN"/>
    <property type="match status" value="1"/>
</dbReference>
<organism evidence="4 5">
    <name type="scientific">Endobacterium cereale</name>
    <dbReference type="NCBI Taxonomy" id="2663029"/>
    <lineage>
        <taxon>Bacteria</taxon>
        <taxon>Pseudomonadati</taxon>
        <taxon>Pseudomonadota</taxon>
        <taxon>Alphaproteobacteria</taxon>
        <taxon>Hyphomicrobiales</taxon>
        <taxon>Rhizobiaceae</taxon>
        <taxon>Endobacterium</taxon>
    </lineage>
</organism>
<feature type="domain" description="Alpha/beta hydrolase fold-3" evidence="3">
    <location>
        <begin position="134"/>
        <end position="340"/>
    </location>
</feature>
<gene>
    <name evidence="4" type="ORF">GAO09_10835</name>
</gene>
<evidence type="ECO:0000313" key="5">
    <source>
        <dbReference type="Proteomes" id="UP000435138"/>
    </source>
</evidence>
<sequence>MRISNSTLRASSVALLLLSSSAGIASAQQPAKSQPATSTPQLGEQQPAEPDAQMQSVLDALKALQAKPFATLKVPEARTQASAADAARAVQRDKKISPFPEAKVATKDIAIPSPAGALPARVYTPEGEGPFPVVLYFHGGGWVVGDINAYDATPRALALGSKAIVVSADYHHAPESKFPAQHDDAWSAYTWTVENIHTLNGDSKRIAVAGESAGANLAANIALMAKEKKTMMPVHQLLVYPIAGNDMNSASYQENANAAPLGKADMEWFVSHVFKSKDETADPRINLVGRSDLQGLPPATVVTAQIDPLRSEGQAYAEKMKAAGVDVNLIHVDGVTHEFFGMVKVLDKAKAAVDAANADLVTAFGAAK</sequence>
<reference evidence="4 5" key="1">
    <citation type="submission" date="2019-11" db="EMBL/GenBank/DDBJ databases">
        <title>Genome analysis of Rhizobacterium cereale a novel genus and species isolated from maize roots in North Spain.</title>
        <authorList>
            <person name="Menendez E."/>
            <person name="Flores-Felix J.D."/>
            <person name="Ramirez-Bahena M.-H."/>
            <person name="Igual J.M."/>
            <person name="Garcia-Fraile P."/>
            <person name="Peix A."/>
            <person name="Velazquez E."/>
        </authorList>
    </citation>
    <scope>NUCLEOTIDE SEQUENCE [LARGE SCALE GENOMIC DNA]</scope>
    <source>
        <strain evidence="4 5">RZME27</strain>
    </source>
</reference>
<dbReference type="InterPro" id="IPR013094">
    <property type="entry name" value="AB_hydrolase_3"/>
</dbReference>
<protein>
    <submittedName>
        <fullName evidence="4">Alpha/beta hydrolase fold domain-containing protein</fullName>
    </submittedName>
</protein>
<feature type="region of interest" description="Disordered" evidence="1">
    <location>
        <begin position="26"/>
        <end position="56"/>
    </location>
</feature>
<comment type="caution">
    <text evidence="4">The sequence shown here is derived from an EMBL/GenBank/DDBJ whole genome shotgun (WGS) entry which is preliminary data.</text>
</comment>
<dbReference type="PANTHER" id="PTHR23024">
    <property type="entry name" value="ARYLACETAMIDE DEACETYLASE"/>
    <property type="match status" value="1"/>
</dbReference>
<dbReference type="InterPro" id="IPR029058">
    <property type="entry name" value="AB_hydrolase_fold"/>
</dbReference>
<accession>A0A6A8A6W2</accession>
<keyword evidence="2" id="KW-0732">Signal</keyword>
<evidence type="ECO:0000256" key="2">
    <source>
        <dbReference type="SAM" id="SignalP"/>
    </source>
</evidence>
<keyword evidence="5" id="KW-1185">Reference proteome</keyword>
<dbReference type="SUPFAM" id="SSF53474">
    <property type="entry name" value="alpha/beta-Hydrolases"/>
    <property type="match status" value="1"/>
</dbReference>
<name>A0A6A8A6W2_9HYPH</name>
<feature type="compositionally biased region" description="Low complexity" evidence="1">
    <location>
        <begin position="26"/>
        <end position="36"/>
    </location>
</feature>
<dbReference type="EMBL" id="WIXI01000041">
    <property type="protein sequence ID" value="MQY46539.1"/>
    <property type="molecule type" value="Genomic_DNA"/>
</dbReference>
<evidence type="ECO:0000256" key="1">
    <source>
        <dbReference type="SAM" id="MobiDB-lite"/>
    </source>
</evidence>
<evidence type="ECO:0000313" key="4">
    <source>
        <dbReference type="EMBL" id="MQY46539.1"/>
    </source>
</evidence>
<evidence type="ECO:0000259" key="3">
    <source>
        <dbReference type="Pfam" id="PF07859"/>
    </source>
</evidence>
<feature type="signal peptide" evidence="2">
    <location>
        <begin position="1"/>
        <end position="27"/>
    </location>
</feature>
<keyword evidence="4" id="KW-0378">Hydrolase</keyword>
<dbReference type="AlphaFoldDB" id="A0A6A8A6W2"/>
<dbReference type="RefSeq" id="WP_153354030.1">
    <property type="nucleotide sequence ID" value="NZ_JAYKOO010000006.1"/>
</dbReference>
<dbReference type="Proteomes" id="UP000435138">
    <property type="component" value="Unassembled WGS sequence"/>
</dbReference>
<feature type="chain" id="PRO_5025481242" evidence="2">
    <location>
        <begin position="28"/>
        <end position="368"/>
    </location>
</feature>
<dbReference type="GO" id="GO:0016787">
    <property type="term" value="F:hydrolase activity"/>
    <property type="evidence" value="ECO:0007669"/>
    <property type="project" value="UniProtKB-KW"/>
</dbReference>